<gene>
    <name evidence="10" type="ORF">RR46_00754</name>
</gene>
<dbReference type="PANTHER" id="PTHR11476:SF7">
    <property type="entry name" value="HISTIDINE--TRNA LIGASE"/>
    <property type="match status" value="1"/>
</dbReference>
<keyword evidence="3" id="KW-0436">Ligase</keyword>
<dbReference type="GO" id="GO:0032543">
    <property type="term" value="P:mitochondrial translation"/>
    <property type="evidence" value="ECO:0007669"/>
    <property type="project" value="TreeGrafter"/>
</dbReference>
<dbReference type="GO" id="GO:0004821">
    <property type="term" value="F:histidine-tRNA ligase activity"/>
    <property type="evidence" value="ECO:0007669"/>
    <property type="project" value="UniProtKB-EC"/>
</dbReference>
<reference evidence="10 11" key="1">
    <citation type="journal article" date="2015" name="Nat. Commun.">
        <title>Outbred genome sequencing and CRISPR/Cas9 gene editing in butterflies.</title>
        <authorList>
            <person name="Li X."/>
            <person name="Fan D."/>
            <person name="Zhang W."/>
            <person name="Liu G."/>
            <person name="Zhang L."/>
            <person name="Zhao L."/>
            <person name="Fang X."/>
            <person name="Chen L."/>
            <person name="Dong Y."/>
            <person name="Chen Y."/>
            <person name="Ding Y."/>
            <person name="Zhao R."/>
            <person name="Feng M."/>
            <person name="Zhu Y."/>
            <person name="Feng Y."/>
            <person name="Jiang X."/>
            <person name="Zhu D."/>
            <person name="Xiang H."/>
            <person name="Feng X."/>
            <person name="Li S."/>
            <person name="Wang J."/>
            <person name="Zhang G."/>
            <person name="Kronforst M.R."/>
            <person name="Wang W."/>
        </authorList>
    </citation>
    <scope>NUCLEOTIDE SEQUENCE [LARGE SCALE GENOMIC DNA]</scope>
    <source>
        <strain evidence="10">Ya'a_city_454_Px</strain>
        <tissue evidence="10">Whole body</tissue>
    </source>
</reference>
<comment type="similarity">
    <text evidence="1">Belongs to the class-II aminoacyl-tRNA synthetase family.</text>
</comment>
<name>A0A0N1I5W4_PAPXU</name>
<sequence>MPTTTRQALLLDEPIKVGNEELAVGSIAGGGRYDNLVGMFDSKNKQVPCVGVSIGVERIFSILEAKLASGDINVRTNDIEVYVASAQKNFLEERMKICAELWNAGIKTEQSYKKNPKMLNQLQHCEENGIPLAVVLGESELKRGVVKIRNITTREEQEVPRDNLVEELRTRLDALNVKEINGTA</sequence>
<dbReference type="AlphaFoldDB" id="A0A0N1I5W4"/>
<dbReference type="GO" id="GO:0005829">
    <property type="term" value="C:cytosol"/>
    <property type="evidence" value="ECO:0007669"/>
    <property type="project" value="TreeGrafter"/>
</dbReference>
<evidence type="ECO:0000256" key="7">
    <source>
        <dbReference type="ARBA" id="ARBA00023146"/>
    </source>
</evidence>
<dbReference type="Gene3D" id="3.30.930.10">
    <property type="entry name" value="Bira Bifunctional Protein, Domain 2"/>
    <property type="match status" value="1"/>
</dbReference>
<dbReference type="Pfam" id="PF03129">
    <property type="entry name" value="HGTP_anticodon"/>
    <property type="match status" value="1"/>
</dbReference>
<dbReference type="InterPro" id="IPR004154">
    <property type="entry name" value="Anticodon-bd"/>
</dbReference>
<dbReference type="GO" id="GO:0005739">
    <property type="term" value="C:mitochondrion"/>
    <property type="evidence" value="ECO:0007669"/>
    <property type="project" value="TreeGrafter"/>
</dbReference>
<accession>A0A0N1I5W4</accession>
<evidence type="ECO:0000256" key="2">
    <source>
        <dbReference type="ARBA" id="ARBA00012815"/>
    </source>
</evidence>
<evidence type="ECO:0000259" key="9">
    <source>
        <dbReference type="Pfam" id="PF03129"/>
    </source>
</evidence>
<keyword evidence="5" id="KW-0067">ATP-binding</keyword>
<dbReference type="InterPro" id="IPR036621">
    <property type="entry name" value="Anticodon-bd_dom_sf"/>
</dbReference>
<keyword evidence="4" id="KW-0547">Nucleotide-binding</keyword>
<dbReference type="SUPFAM" id="SSF52954">
    <property type="entry name" value="Class II aaRS ABD-related"/>
    <property type="match status" value="1"/>
</dbReference>
<evidence type="ECO:0000256" key="1">
    <source>
        <dbReference type="ARBA" id="ARBA00008226"/>
    </source>
</evidence>
<dbReference type="GO" id="GO:0003723">
    <property type="term" value="F:RNA binding"/>
    <property type="evidence" value="ECO:0007669"/>
    <property type="project" value="TreeGrafter"/>
</dbReference>
<dbReference type="GO" id="GO:0005524">
    <property type="term" value="F:ATP binding"/>
    <property type="evidence" value="ECO:0007669"/>
    <property type="project" value="UniProtKB-KW"/>
</dbReference>
<evidence type="ECO:0000313" key="11">
    <source>
        <dbReference type="Proteomes" id="UP000053268"/>
    </source>
</evidence>
<dbReference type="Proteomes" id="UP000053268">
    <property type="component" value="Unassembled WGS sequence"/>
</dbReference>
<evidence type="ECO:0000256" key="8">
    <source>
        <dbReference type="ARBA" id="ARBA00047639"/>
    </source>
</evidence>
<dbReference type="GO" id="GO:0006427">
    <property type="term" value="P:histidyl-tRNA aminoacylation"/>
    <property type="evidence" value="ECO:0007669"/>
    <property type="project" value="TreeGrafter"/>
</dbReference>
<keyword evidence="11" id="KW-1185">Reference proteome</keyword>
<dbReference type="InterPro" id="IPR045864">
    <property type="entry name" value="aa-tRNA-synth_II/BPL/LPL"/>
</dbReference>
<evidence type="ECO:0000313" key="10">
    <source>
        <dbReference type="EMBL" id="KPJ05478.1"/>
    </source>
</evidence>
<dbReference type="SUPFAM" id="SSF55681">
    <property type="entry name" value="Class II aaRS and biotin synthetases"/>
    <property type="match status" value="1"/>
</dbReference>
<keyword evidence="6" id="KW-0648">Protein biosynthesis</keyword>
<comment type="catalytic activity">
    <reaction evidence="8">
        <text>tRNA(His) + L-histidine + ATP = L-histidyl-tRNA(His) + AMP + diphosphate + H(+)</text>
        <dbReference type="Rhea" id="RHEA:17313"/>
        <dbReference type="Rhea" id="RHEA-COMP:9665"/>
        <dbReference type="Rhea" id="RHEA-COMP:9689"/>
        <dbReference type="ChEBI" id="CHEBI:15378"/>
        <dbReference type="ChEBI" id="CHEBI:30616"/>
        <dbReference type="ChEBI" id="CHEBI:33019"/>
        <dbReference type="ChEBI" id="CHEBI:57595"/>
        <dbReference type="ChEBI" id="CHEBI:78442"/>
        <dbReference type="ChEBI" id="CHEBI:78527"/>
        <dbReference type="ChEBI" id="CHEBI:456215"/>
        <dbReference type="EC" id="6.1.1.21"/>
    </reaction>
</comment>
<organism evidence="10 11">
    <name type="scientific">Papilio xuthus</name>
    <name type="common">Asian swallowtail butterfly</name>
    <dbReference type="NCBI Taxonomy" id="66420"/>
    <lineage>
        <taxon>Eukaryota</taxon>
        <taxon>Metazoa</taxon>
        <taxon>Ecdysozoa</taxon>
        <taxon>Arthropoda</taxon>
        <taxon>Hexapoda</taxon>
        <taxon>Insecta</taxon>
        <taxon>Pterygota</taxon>
        <taxon>Neoptera</taxon>
        <taxon>Endopterygota</taxon>
        <taxon>Lepidoptera</taxon>
        <taxon>Glossata</taxon>
        <taxon>Ditrysia</taxon>
        <taxon>Papilionoidea</taxon>
        <taxon>Papilionidae</taxon>
        <taxon>Papilioninae</taxon>
        <taxon>Papilio</taxon>
    </lineage>
</organism>
<evidence type="ECO:0000256" key="4">
    <source>
        <dbReference type="ARBA" id="ARBA00022741"/>
    </source>
</evidence>
<feature type="domain" description="Anticodon-binding" evidence="9">
    <location>
        <begin position="80"/>
        <end position="170"/>
    </location>
</feature>
<dbReference type="STRING" id="66420.A0A0N1I5W4"/>
<dbReference type="InterPro" id="IPR033656">
    <property type="entry name" value="HisRS_anticodon"/>
</dbReference>
<dbReference type="PANTHER" id="PTHR11476">
    <property type="entry name" value="HISTIDYL-TRNA SYNTHETASE"/>
    <property type="match status" value="1"/>
</dbReference>
<evidence type="ECO:0000256" key="5">
    <source>
        <dbReference type="ARBA" id="ARBA00022840"/>
    </source>
</evidence>
<protein>
    <recommendedName>
        <fullName evidence="2">histidine--tRNA ligase</fullName>
        <ecNumber evidence="2">6.1.1.21</ecNumber>
    </recommendedName>
</protein>
<dbReference type="Gene3D" id="3.40.50.800">
    <property type="entry name" value="Anticodon-binding domain"/>
    <property type="match status" value="1"/>
</dbReference>
<evidence type="ECO:0000256" key="6">
    <source>
        <dbReference type="ARBA" id="ARBA00022917"/>
    </source>
</evidence>
<evidence type="ECO:0000256" key="3">
    <source>
        <dbReference type="ARBA" id="ARBA00022598"/>
    </source>
</evidence>
<keyword evidence="7 10" id="KW-0030">Aminoacyl-tRNA synthetase</keyword>
<proteinExistence type="inferred from homology"/>
<dbReference type="EMBL" id="KQ458713">
    <property type="protein sequence ID" value="KPJ05478.1"/>
    <property type="molecule type" value="Genomic_DNA"/>
</dbReference>
<dbReference type="EC" id="6.1.1.21" evidence="2"/>
<dbReference type="FunFam" id="3.40.50.800:FF:000008">
    <property type="entry name" value="histidine--tRNA ligase, cytoplasmic isoform X1"/>
    <property type="match status" value="1"/>
</dbReference>
<dbReference type="CDD" id="cd00859">
    <property type="entry name" value="HisRS_anticodon"/>
    <property type="match status" value="1"/>
</dbReference>